<evidence type="ECO:0000259" key="10">
    <source>
        <dbReference type="PROSITE" id="PS50213"/>
    </source>
</evidence>
<keyword evidence="3" id="KW-1003">Cell membrane</keyword>
<evidence type="ECO:0000313" key="12">
    <source>
        <dbReference type="Proteomes" id="UP001341840"/>
    </source>
</evidence>
<dbReference type="Gene3D" id="2.30.180.10">
    <property type="entry name" value="FAS1 domain"/>
    <property type="match status" value="2"/>
</dbReference>
<keyword evidence="7" id="KW-0449">Lipoprotein</keyword>
<evidence type="ECO:0000256" key="4">
    <source>
        <dbReference type="ARBA" id="ARBA00022622"/>
    </source>
</evidence>
<feature type="domain" description="FAS1" evidence="10">
    <location>
        <begin position="26"/>
        <end position="174"/>
    </location>
</feature>
<dbReference type="EMBL" id="JASCZI010243023">
    <property type="protein sequence ID" value="MED6212540.1"/>
    <property type="molecule type" value="Genomic_DNA"/>
</dbReference>
<evidence type="ECO:0000313" key="11">
    <source>
        <dbReference type="EMBL" id="MED6212540.1"/>
    </source>
</evidence>
<reference evidence="11 12" key="1">
    <citation type="journal article" date="2023" name="Plants (Basel)">
        <title>Bridging the Gap: Combining Genomics and Transcriptomics Approaches to Understand Stylosanthes scabra, an Orphan Legume from the Brazilian Caatinga.</title>
        <authorList>
            <person name="Ferreira-Neto J.R.C."/>
            <person name="da Silva M.D."/>
            <person name="Binneck E."/>
            <person name="de Melo N.F."/>
            <person name="da Silva R.H."/>
            <person name="de Melo A.L.T.M."/>
            <person name="Pandolfi V."/>
            <person name="Bustamante F.O."/>
            <person name="Brasileiro-Vidal A.C."/>
            <person name="Benko-Iseppon A.M."/>
        </authorList>
    </citation>
    <scope>NUCLEOTIDE SEQUENCE [LARGE SCALE GENOMIC DNA]</scope>
    <source>
        <tissue evidence="11">Leaves</tissue>
    </source>
</reference>
<dbReference type="InterPro" id="IPR033254">
    <property type="entry name" value="Plant_FLA"/>
</dbReference>
<feature type="region of interest" description="Disordered" evidence="8">
    <location>
        <begin position="338"/>
        <end position="395"/>
    </location>
</feature>
<feature type="domain" description="FAS1" evidence="10">
    <location>
        <begin position="187"/>
        <end position="328"/>
    </location>
</feature>
<dbReference type="PROSITE" id="PS50213">
    <property type="entry name" value="FAS1"/>
    <property type="match status" value="2"/>
</dbReference>
<sequence>MQPLRPANLAALAAALLLLAAATTHAHNITRILEKHPNFSTFNRYLTLTHLAPEINRRTTITVCTVDNTAMNELLSKHPSIYTLKNILSLHVLLDYFGAKKLHQITNGTALAATMYQATGTAPGAAGFVNITDLHGGKVGFGAENNDGALSAFFVKSLEEIPYNISIIQISKPLPSAAAEAPTPAPSQQNLTAIMSRHGCKVFADTLSASPDAMSTFSDNVNGGLTVFCPMDDAFKAFLPKYKNLTAAGKASLLEYHATPVYQSMAMLKSNNGLMNTLATDGANNFDFTVQNDGEQVTLKTKTAVTAKITGTLIDEDPLAIYTIDKVLLPKELFKAPAPSPAPAPAPVPAAADAPASPKKGGKKKKQKAADAPADEETAPADSPSDAADESADGGSGAVRFDGARYVNVVPVVIALWFGFSWL</sequence>
<keyword evidence="4" id="KW-0325">Glycoprotein</keyword>
<evidence type="ECO:0000256" key="8">
    <source>
        <dbReference type="SAM" id="MobiDB-lite"/>
    </source>
</evidence>
<evidence type="ECO:0000256" key="5">
    <source>
        <dbReference type="ARBA" id="ARBA00022729"/>
    </source>
</evidence>
<dbReference type="InterPro" id="IPR036378">
    <property type="entry name" value="FAS1_dom_sf"/>
</dbReference>
<comment type="similarity">
    <text evidence="2">Belongs to the fasciclin-like AGP family.</text>
</comment>
<protein>
    <submittedName>
        <fullName evidence="11">Fasciclin-like arabinogalactan protein 1</fullName>
    </submittedName>
</protein>
<accession>A0ABU6YT45</accession>
<feature type="compositionally biased region" description="Low complexity" evidence="8">
    <location>
        <begin position="349"/>
        <end position="359"/>
    </location>
</feature>
<comment type="caution">
    <text evidence="11">The sequence shown here is derived from an EMBL/GenBank/DDBJ whole genome shotgun (WGS) entry which is preliminary data.</text>
</comment>
<dbReference type="Pfam" id="PF02469">
    <property type="entry name" value="Fasciclin"/>
    <property type="match status" value="2"/>
</dbReference>
<keyword evidence="5 9" id="KW-0732">Signal</keyword>
<feature type="compositionally biased region" description="Pro residues" evidence="8">
    <location>
        <begin position="338"/>
        <end position="348"/>
    </location>
</feature>
<proteinExistence type="inferred from homology"/>
<evidence type="ECO:0000256" key="7">
    <source>
        <dbReference type="ARBA" id="ARBA00023288"/>
    </source>
</evidence>
<gene>
    <name evidence="11" type="primary">FLA1_2</name>
    <name evidence="11" type="ORF">PIB30_084381</name>
</gene>
<comment type="subcellular location">
    <subcellularLocation>
        <location evidence="1">Cell membrane</location>
        <topology evidence="1">Lipid-anchor</topology>
        <topology evidence="1">GPI-anchor</topology>
    </subcellularLocation>
</comment>
<keyword evidence="12" id="KW-1185">Reference proteome</keyword>
<dbReference type="SUPFAM" id="SSF82153">
    <property type="entry name" value="FAS1 domain"/>
    <property type="match status" value="2"/>
</dbReference>
<dbReference type="PANTHER" id="PTHR32382:SF4">
    <property type="entry name" value="FASCICLIN-LIKE ARABINOGALACTAN PROTEIN 1"/>
    <property type="match status" value="1"/>
</dbReference>
<evidence type="ECO:0000256" key="9">
    <source>
        <dbReference type="SAM" id="SignalP"/>
    </source>
</evidence>
<keyword evidence="6" id="KW-0472">Membrane</keyword>
<feature type="chain" id="PRO_5045922468" evidence="9">
    <location>
        <begin position="27"/>
        <end position="423"/>
    </location>
</feature>
<feature type="signal peptide" evidence="9">
    <location>
        <begin position="1"/>
        <end position="26"/>
    </location>
</feature>
<evidence type="ECO:0000256" key="1">
    <source>
        <dbReference type="ARBA" id="ARBA00004609"/>
    </source>
</evidence>
<name>A0ABU6YT45_9FABA</name>
<evidence type="ECO:0000256" key="2">
    <source>
        <dbReference type="ARBA" id="ARBA00007843"/>
    </source>
</evidence>
<dbReference type="Proteomes" id="UP001341840">
    <property type="component" value="Unassembled WGS sequence"/>
</dbReference>
<dbReference type="SMART" id="SM00554">
    <property type="entry name" value="FAS1"/>
    <property type="match status" value="1"/>
</dbReference>
<dbReference type="InterPro" id="IPR000782">
    <property type="entry name" value="FAS1_domain"/>
</dbReference>
<keyword evidence="4" id="KW-0336">GPI-anchor</keyword>
<organism evidence="11 12">
    <name type="scientific">Stylosanthes scabra</name>
    <dbReference type="NCBI Taxonomy" id="79078"/>
    <lineage>
        <taxon>Eukaryota</taxon>
        <taxon>Viridiplantae</taxon>
        <taxon>Streptophyta</taxon>
        <taxon>Embryophyta</taxon>
        <taxon>Tracheophyta</taxon>
        <taxon>Spermatophyta</taxon>
        <taxon>Magnoliopsida</taxon>
        <taxon>eudicotyledons</taxon>
        <taxon>Gunneridae</taxon>
        <taxon>Pentapetalae</taxon>
        <taxon>rosids</taxon>
        <taxon>fabids</taxon>
        <taxon>Fabales</taxon>
        <taxon>Fabaceae</taxon>
        <taxon>Papilionoideae</taxon>
        <taxon>50 kb inversion clade</taxon>
        <taxon>dalbergioids sensu lato</taxon>
        <taxon>Dalbergieae</taxon>
        <taxon>Pterocarpus clade</taxon>
        <taxon>Stylosanthes</taxon>
    </lineage>
</organism>
<evidence type="ECO:0000256" key="3">
    <source>
        <dbReference type="ARBA" id="ARBA00022475"/>
    </source>
</evidence>
<dbReference type="PANTHER" id="PTHR32382">
    <property type="entry name" value="FASCICLIN-LIKE ARABINOGALACTAN PROTEIN"/>
    <property type="match status" value="1"/>
</dbReference>
<evidence type="ECO:0000256" key="6">
    <source>
        <dbReference type="ARBA" id="ARBA00023136"/>
    </source>
</evidence>